<accession>A0A5A7QLM0</accession>
<dbReference type="AlphaFoldDB" id="A0A5A7QLM0"/>
<comment type="caution">
    <text evidence="2">The sequence shown here is derived from an EMBL/GenBank/DDBJ whole genome shotgun (WGS) entry which is preliminary data.</text>
</comment>
<evidence type="ECO:0000313" key="3">
    <source>
        <dbReference type="Proteomes" id="UP000325081"/>
    </source>
</evidence>
<organism evidence="2 3">
    <name type="scientific">Striga asiatica</name>
    <name type="common">Asiatic witchweed</name>
    <name type="synonym">Buchnera asiatica</name>
    <dbReference type="NCBI Taxonomy" id="4170"/>
    <lineage>
        <taxon>Eukaryota</taxon>
        <taxon>Viridiplantae</taxon>
        <taxon>Streptophyta</taxon>
        <taxon>Embryophyta</taxon>
        <taxon>Tracheophyta</taxon>
        <taxon>Spermatophyta</taxon>
        <taxon>Magnoliopsida</taxon>
        <taxon>eudicotyledons</taxon>
        <taxon>Gunneridae</taxon>
        <taxon>Pentapetalae</taxon>
        <taxon>asterids</taxon>
        <taxon>lamiids</taxon>
        <taxon>Lamiales</taxon>
        <taxon>Orobanchaceae</taxon>
        <taxon>Buchnereae</taxon>
        <taxon>Striga</taxon>
    </lineage>
</organism>
<evidence type="ECO:0000256" key="1">
    <source>
        <dbReference type="SAM" id="MobiDB-lite"/>
    </source>
</evidence>
<name>A0A5A7QLM0_STRAF</name>
<feature type="compositionally biased region" description="Basic residues" evidence="1">
    <location>
        <begin position="141"/>
        <end position="160"/>
    </location>
</feature>
<dbReference type="EMBL" id="BKCP01007294">
    <property type="protein sequence ID" value="GER45798.1"/>
    <property type="molecule type" value="Genomic_DNA"/>
</dbReference>
<dbReference type="Proteomes" id="UP000325081">
    <property type="component" value="Unassembled WGS sequence"/>
</dbReference>
<keyword evidence="3" id="KW-1185">Reference proteome</keyword>
<feature type="compositionally biased region" description="Low complexity" evidence="1">
    <location>
        <begin position="91"/>
        <end position="102"/>
    </location>
</feature>
<feature type="region of interest" description="Disordered" evidence="1">
    <location>
        <begin position="87"/>
        <end position="128"/>
    </location>
</feature>
<feature type="compositionally biased region" description="Pro residues" evidence="1">
    <location>
        <begin position="161"/>
        <end position="171"/>
    </location>
</feature>
<protein>
    <submittedName>
        <fullName evidence="2">Replication factor-A protein 1-related</fullName>
    </submittedName>
</protein>
<reference evidence="3" key="1">
    <citation type="journal article" date="2019" name="Curr. Biol.">
        <title>Genome Sequence of Striga asiatica Provides Insight into the Evolution of Plant Parasitism.</title>
        <authorList>
            <person name="Yoshida S."/>
            <person name="Kim S."/>
            <person name="Wafula E.K."/>
            <person name="Tanskanen J."/>
            <person name="Kim Y.M."/>
            <person name="Honaas L."/>
            <person name="Yang Z."/>
            <person name="Spallek T."/>
            <person name="Conn C.E."/>
            <person name="Ichihashi Y."/>
            <person name="Cheong K."/>
            <person name="Cui S."/>
            <person name="Der J.P."/>
            <person name="Gundlach H."/>
            <person name="Jiao Y."/>
            <person name="Hori C."/>
            <person name="Ishida J.K."/>
            <person name="Kasahara H."/>
            <person name="Kiba T."/>
            <person name="Kim M.S."/>
            <person name="Koo N."/>
            <person name="Laohavisit A."/>
            <person name="Lee Y.H."/>
            <person name="Lumba S."/>
            <person name="McCourt P."/>
            <person name="Mortimer J.C."/>
            <person name="Mutuku J.M."/>
            <person name="Nomura T."/>
            <person name="Sasaki-Sekimoto Y."/>
            <person name="Seto Y."/>
            <person name="Wang Y."/>
            <person name="Wakatake T."/>
            <person name="Sakakibara H."/>
            <person name="Demura T."/>
            <person name="Yamaguchi S."/>
            <person name="Yoneyama K."/>
            <person name="Manabe R.I."/>
            <person name="Nelson D.C."/>
            <person name="Schulman A.H."/>
            <person name="Timko M.P."/>
            <person name="dePamphilis C.W."/>
            <person name="Choi D."/>
            <person name="Shirasu K."/>
        </authorList>
    </citation>
    <scope>NUCLEOTIDE SEQUENCE [LARGE SCALE GENOMIC DNA]</scope>
    <source>
        <strain evidence="3">cv. UVA1</strain>
    </source>
</reference>
<proteinExistence type="predicted"/>
<feature type="region of interest" description="Disordered" evidence="1">
    <location>
        <begin position="197"/>
        <end position="219"/>
    </location>
</feature>
<feature type="region of interest" description="Disordered" evidence="1">
    <location>
        <begin position="141"/>
        <end position="180"/>
    </location>
</feature>
<sequence>MTAGTVSDSSNLYHLAPLVERFTHTAGKPPPPDRRRRFVARRSQPHHSIVTVSNANPSSSSATALHNLRPLARRLVCQAARRLTSVRKHVSSSPSAGSSAVAPPLPAISRHRRPSPAIVGGHPQPLSQLHINRDLSSHRRAGLRPVRPRHHHQPNRHRLHPPPPRLHPPPSTNSQTPAFSSDHFDFIYAGQNTSTNSVVDLSSPSSTVAGADLHNSPRS</sequence>
<feature type="compositionally biased region" description="Polar residues" evidence="1">
    <location>
        <begin position="197"/>
        <end position="208"/>
    </location>
</feature>
<evidence type="ECO:0000313" key="2">
    <source>
        <dbReference type="EMBL" id="GER45798.1"/>
    </source>
</evidence>
<gene>
    <name evidence="2" type="ORF">STAS_22783</name>
</gene>